<evidence type="ECO:0000256" key="2">
    <source>
        <dbReference type="SAM" id="SignalP"/>
    </source>
</evidence>
<protein>
    <recommendedName>
        <fullName evidence="3">Outer membrane protein beta-barrel domain-containing protein</fullName>
    </recommendedName>
</protein>
<dbReference type="RefSeq" id="WP_126615711.1">
    <property type="nucleotide sequence ID" value="NZ_CP034562.1"/>
</dbReference>
<evidence type="ECO:0000313" key="5">
    <source>
        <dbReference type="Proteomes" id="UP000267268"/>
    </source>
</evidence>
<dbReference type="EMBL" id="CP034562">
    <property type="protein sequence ID" value="AZQ63328.1"/>
    <property type="molecule type" value="Genomic_DNA"/>
</dbReference>
<organism evidence="4 5">
    <name type="scientific">Flammeovirga pectinis</name>
    <dbReference type="NCBI Taxonomy" id="2494373"/>
    <lineage>
        <taxon>Bacteria</taxon>
        <taxon>Pseudomonadati</taxon>
        <taxon>Bacteroidota</taxon>
        <taxon>Cytophagia</taxon>
        <taxon>Cytophagales</taxon>
        <taxon>Flammeovirgaceae</taxon>
        <taxon>Flammeovirga</taxon>
    </lineage>
</organism>
<keyword evidence="1 2" id="KW-0732">Signal</keyword>
<accession>A0A3Q9FRX3</accession>
<proteinExistence type="predicted"/>
<dbReference type="KEGG" id="fll:EI427_14085"/>
<feature type="signal peptide" evidence="2">
    <location>
        <begin position="1"/>
        <end position="21"/>
    </location>
</feature>
<evidence type="ECO:0000256" key="1">
    <source>
        <dbReference type="ARBA" id="ARBA00022729"/>
    </source>
</evidence>
<sequence>MKQIINLTFCIFLITSLSTHAQKYNKKYKIDYWDKGIFSFGTTASLPDYSNATSDIYVKPGVTLGLHYSTYFSNYFFLNMGVEFNQLQTAFKALNTVENNYKLKESNISFPITINPILPIFKWLAVVGEVGVVYTHRLNSTIYTNVTEESISLSNKDKSKPFKRSDIAVRCGVGFRFGKHVEIIGEGNLGLLDMDNSGSQIYNRYGILKTNFIF</sequence>
<reference evidence="4 5" key="1">
    <citation type="submission" date="2018-12" db="EMBL/GenBank/DDBJ databases">
        <title>Flammeovirga pectinis sp. nov., isolated from the gut of the Korean scallop, Patinopecten yessoensis.</title>
        <authorList>
            <person name="Bae J.-W."/>
            <person name="Jeong Y.-S."/>
            <person name="Kang W."/>
        </authorList>
    </citation>
    <scope>NUCLEOTIDE SEQUENCE [LARGE SCALE GENOMIC DNA]</scope>
    <source>
        <strain evidence="4 5">L12M1</strain>
    </source>
</reference>
<name>A0A3Q9FRX3_9BACT</name>
<dbReference type="AlphaFoldDB" id="A0A3Q9FRX3"/>
<gene>
    <name evidence="4" type="ORF">EI427_14085</name>
</gene>
<feature type="chain" id="PRO_5018602484" description="Outer membrane protein beta-barrel domain-containing protein" evidence="2">
    <location>
        <begin position="22"/>
        <end position="214"/>
    </location>
</feature>
<evidence type="ECO:0000259" key="3">
    <source>
        <dbReference type="Pfam" id="PF13505"/>
    </source>
</evidence>
<evidence type="ECO:0000313" key="4">
    <source>
        <dbReference type="EMBL" id="AZQ63328.1"/>
    </source>
</evidence>
<dbReference type="Pfam" id="PF13505">
    <property type="entry name" value="OMP_b-brl"/>
    <property type="match status" value="1"/>
</dbReference>
<dbReference type="InterPro" id="IPR027385">
    <property type="entry name" value="Beta-barrel_OMP"/>
</dbReference>
<dbReference type="OrthoDB" id="9825202at2"/>
<dbReference type="Proteomes" id="UP000267268">
    <property type="component" value="Chromosome 1"/>
</dbReference>
<keyword evidence="5" id="KW-1185">Reference proteome</keyword>
<feature type="domain" description="Outer membrane protein beta-barrel" evidence="3">
    <location>
        <begin position="13"/>
        <end position="188"/>
    </location>
</feature>